<dbReference type="Pfam" id="PF13487">
    <property type="entry name" value="HD_5"/>
    <property type="match status" value="1"/>
</dbReference>
<feature type="domain" description="HD-GYP" evidence="1">
    <location>
        <begin position="2"/>
        <end position="192"/>
    </location>
</feature>
<dbReference type="PROSITE" id="PS51832">
    <property type="entry name" value="HD_GYP"/>
    <property type="match status" value="2"/>
</dbReference>
<dbReference type="EMBL" id="CP000112">
    <property type="protein sequence ID" value="ABB39359.1"/>
    <property type="molecule type" value="Genomic_DNA"/>
</dbReference>
<dbReference type="InterPro" id="IPR037522">
    <property type="entry name" value="HD_GYP_dom"/>
</dbReference>
<dbReference type="Gene3D" id="1.10.3210.10">
    <property type="entry name" value="Hypothetical protein af1432"/>
    <property type="match status" value="2"/>
</dbReference>
<accession>Q30Y87</accession>
<dbReference type="RefSeq" id="WP_011368408.1">
    <property type="nucleotide sequence ID" value="NC_007519.1"/>
</dbReference>
<feature type="domain" description="HD-GYP" evidence="1">
    <location>
        <begin position="207"/>
        <end position="401"/>
    </location>
</feature>
<dbReference type="Proteomes" id="UP000002710">
    <property type="component" value="Chromosome"/>
</dbReference>
<organism evidence="2 3">
    <name type="scientific">Oleidesulfovibrio alaskensis (strain ATCC BAA-1058 / DSM 17464 / G20)</name>
    <name type="common">Desulfovibrio alaskensis</name>
    <dbReference type="NCBI Taxonomy" id="207559"/>
    <lineage>
        <taxon>Bacteria</taxon>
        <taxon>Pseudomonadati</taxon>
        <taxon>Thermodesulfobacteriota</taxon>
        <taxon>Desulfovibrionia</taxon>
        <taxon>Desulfovibrionales</taxon>
        <taxon>Desulfovibrionaceae</taxon>
        <taxon>Oleidesulfovibrio</taxon>
    </lineage>
</organism>
<dbReference type="SUPFAM" id="SSF109604">
    <property type="entry name" value="HD-domain/PDEase-like"/>
    <property type="match status" value="2"/>
</dbReference>
<dbReference type="Pfam" id="PF01966">
    <property type="entry name" value="HD"/>
    <property type="match status" value="1"/>
</dbReference>
<name>Q30Y87_OLEA2</name>
<evidence type="ECO:0000259" key="1">
    <source>
        <dbReference type="PROSITE" id="PS51832"/>
    </source>
</evidence>
<dbReference type="AlphaFoldDB" id="Q30Y87"/>
<reference evidence="2 3" key="1">
    <citation type="journal article" date="2011" name="J. Bacteriol.">
        <title>Complete genome sequence and updated annotation of Desulfovibrio alaskensis G20.</title>
        <authorList>
            <person name="Hauser L.J."/>
            <person name="Land M.L."/>
            <person name="Brown S.D."/>
            <person name="Larimer F."/>
            <person name="Keller K.L."/>
            <person name="Rapp-Giles B.J."/>
            <person name="Price M.N."/>
            <person name="Lin M."/>
            <person name="Bruce D.C."/>
            <person name="Detter J.C."/>
            <person name="Tapia R."/>
            <person name="Han C.S."/>
            <person name="Goodwin L.A."/>
            <person name="Cheng J.F."/>
            <person name="Pitluck S."/>
            <person name="Copeland A."/>
            <person name="Lucas S."/>
            <person name="Nolan M."/>
            <person name="Lapidus A.L."/>
            <person name="Palumbo A.V."/>
            <person name="Wall J.D."/>
        </authorList>
    </citation>
    <scope>NUCLEOTIDE SEQUENCE [LARGE SCALE GENOMIC DNA]</scope>
    <source>
        <strain evidence="3">ATCC BAA 1058 / DSM 17464 / G20</strain>
    </source>
</reference>
<keyword evidence="2" id="KW-0378">Hydrolase</keyword>
<dbReference type="InterPro" id="IPR006674">
    <property type="entry name" value="HD_domain"/>
</dbReference>
<dbReference type="PANTHER" id="PTHR45228:SF1">
    <property type="entry name" value="CYCLIC DI-GMP PHOSPHODIESTERASE TM_0186"/>
    <property type="match status" value="1"/>
</dbReference>
<proteinExistence type="predicted"/>
<gene>
    <name evidence="2" type="ordered locus">Dde_2563</name>
</gene>
<dbReference type="InterPro" id="IPR003607">
    <property type="entry name" value="HD/PDEase_dom"/>
</dbReference>
<dbReference type="KEGG" id="dde:Dde_2563"/>
<dbReference type="CDD" id="cd00077">
    <property type="entry name" value="HDc"/>
    <property type="match status" value="2"/>
</dbReference>
<protein>
    <submittedName>
        <fullName evidence="2">Metal dependent phosphohydrolase</fullName>
    </submittedName>
</protein>
<dbReference type="eggNOG" id="COG2206">
    <property type="taxonomic scope" value="Bacteria"/>
</dbReference>
<keyword evidence="3" id="KW-1185">Reference proteome</keyword>
<evidence type="ECO:0000313" key="3">
    <source>
        <dbReference type="Proteomes" id="UP000002710"/>
    </source>
</evidence>
<dbReference type="STRING" id="207559.Dde_2563"/>
<dbReference type="GO" id="GO:0016787">
    <property type="term" value="F:hydrolase activity"/>
    <property type="evidence" value="ECO:0007669"/>
    <property type="project" value="UniProtKB-KW"/>
</dbReference>
<dbReference type="PANTHER" id="PTHR45228">
    <property type="entry name" value="CYCLIC DI-GMP PHOSPHODIESTERASE TM_0186-RELATED"/>
    <property type="match status" value="1"/>
</dbReference>
<evidence type="ECO:0000313" key="2">
    <source>
        <dbReference type="EMBL" id="ABB39359.1"/>
    </source>
</evidence>
<dbReference type="HOGENOM" id="CLU_040286_2_0_7"/>
<sequence>MVTTTHSELMEVLLGAQDLIAPVVAGHGRRVAMFSRMIAEVMDYTPQQLRHIDHAAKLHDIGCFALSIQEKNDLHQFDVLSPQKHCAVGYLLLGRSSLFGTLAPAVLHHHTHYDRRTGNGKDGPPVPHEAFIIHLADRIDILTDDRFSILQQRKAITEAITDGKGTLFHPHVVEAFCEAAYRESFWLRGVHGDRRGMEKQEDTRTLSREELLDFTRMLTLAIDYKSRFTATHSQGVAATCAAMGTMAGLQDDLTLIVAGHLHDLGKLIVPNEILEKKGPLDETERAIMNSHPFYTYSLLSEAAGLARIAMIAGMHQEKLNGKGYPFHPEPDAFPMASRVLAVCDVFTALAENRPYRKGLPKSDVISIMRRMVSEGHLDPQCFAYLTAHYETLDELRRNAQQQAEKEYRGFWNRTEAVMESIA</sequence>
<dbReference type="InterPro" id="IPR052020">
    <property type="entry name" value="Cyclic_di-GMP/3'3'-cGAMP_PDE"/>
</dbReference>
<dbReference type="SMART" id="SM00471">
    <property type="entry name" value="HDc"/>
    <property type="match status" value="2"/>
</dbReference>